<evidence type="ECO:0000313" key="1">
    <source>
        <dbReference type="EMBL" id="KDO74976.1"/>
    </source>
</evidence>
<sequence>MIVLINPRFNIHLGRLKGISVLFGRELTSIVEKLRLNLINCDIISIHVLLLDCHLSLEYEKNFPHVYA</sequence>
<reference evidence="1 2" key="1">
    <citation type="submission" date="2014-04" db="EMBL/GenBank/DDBJ databases">
        <authorList>
            <consortium name="International Citrus Genome Consortium"/>
            <person name="Gmitter F."/>
            <person name="Chen C."/>
            <person name="Farmerie W."/>
            <person name="Harkins T."/>
            <person name="Desany B."/>
            <person name="Mohiuddin M."/>
            <person name="Kodira C."/>
            <person name="Borodovsky M."/>
            <person name="Lomsadze A."/>
            <person name="Burns P."/>
            <person name="Jenkins J."/>
            <person name="Prochnik S."/>
            <person name="Shu S."/>
            <person name="Chapman J."/>
            <person name="Pitluck S."/>
            <person name="Schmutz J."/>
            <person name="Rokhsar D."/>
        </authorList>
    </citation>
    <scope>NUCLEOTIDE SEQUENCE</scope>
</reference>
<evidence type="ECO:0000313" key="2">
    <source>
        <dbReference type="Proteomes" id="UP000027120"/>
    </source>
</evidence>
<gene>
    <name evidence="1" type="ORF">CISIN_1g043010mg</name>
</gene>
<protein>
    <submittedName>
        <fullName evidence="1">Uncharacterized protein</fullName>
    </submittedName>
</protein>
<keyword evidence="2" id="KW-1185">Reference proteome</keyword>
<dbReference type="AlphaFoldDB" id="A0A067GI02"/>
<accession>A0A067GI02</accession>
<dbReference type="EMBL" id="KK784883">
    <property type="protein sequence ID" value="KDO74976.1"/>
    <property type="molecule type" value="Genomic_DNA"/>
</dbReference>
<proteinExistence type="predicted"/>
<dbReference type="Proteomes" id="UP000027120">
    <property type="component" value="Unassembled WGS sequence"/>
</dbReference>
<name>A0A067GI02_CITSI</name>
<organism evidence="1 2">
    <name type="scientific">Citrus sinensis</name>
    <name type="common">Sweet orange</name>
    <name type="synonym">Citrus aurantium var. sinensis</name>
    <dbReference type="NCBI Taxonomy" id="2711"/>
    <lineage>
        <taxon>Eukaryota</taxon>
        <taxon>Viridiplantae</taxon>
        <taxon>Streptophyta</taxon>
        <taxon>Embryophyta</taxon>
        <taxon>Tracheophyta</taxon>
        <taxon>Spermatophyta</taxon>
        <taxon>Magnoliopsida</taxon>
        <taxon>eudicotyledons</taxon>
        <taxon>Gunneridae</taxon>
        <taxon>Pentapetalae</taxon>
        <taxon>rosids</taxon>
        <taxon>malvids</taxon>
        <taxon>Sapindales</taxon>
        <taxon>Rutaceae</taxon>
        <taxon>Aurantioideae</taxon>
        <taxon>Citrus</taxon>
    </lineage>
</organism>